<dbReference type="InterPro" id="IPR036890">
    <property type="entry name" value="HATPase_C_sf"/>
</dbReference>
<dbReference type="CDD" id="cd00082">
    <property type="entry name" value="HisKA"/>
    <property type="match status" value="1"/>
</dbReference>
<keyword evidence="12" id="KW-1133">Transmembrane helix</keyword>
<keyword evidence="5" id="KW-0597">Phosphoprotein</keyword>
<dbReference type="NCBIfam" id="TIGR00229">
    <property type="entry name" value="sensory_box"/>
    <property type="match status" value="1"/>
</dbReference>
<organism evidence="16">
    <name type="scientific">marine sediment metagenome</name>
    <dbReference type="NCBI Taxonomy" id="412755"/>
    <lineage>
        <taxon>unclassified sequences</taxon>
        <taxon>metagenomes</taxon>
        <taxon>ecological metagenomes</taxon>
    </lineage>
</organism>
<dbReference type="InterPro" id="IPR035965">
    <property type="entry name" value="PAS-like_dom_sf"/>
</dbReference>
<keyword evidence="11 12" id="KW-0472">Membrane</keyword>
<keyword evidence="10" id="KW-0902">Two-component regulatory system</keyword>
<dbReference type="SUPFAM" id="SSF55874">
    <property type="entry name" value="ATPase domain of HSP90 chaperone/DNA topoisomerase II/histidine kinase"/>
    <property type="match status" value="1"/>
</dbReference>
<dbReference type="CDD" id="cd00130">
    <property type="entry name" value="PAS"/>
    <property type="match status" value="1"/>
</dbReference>
<feature type="domain" description="PAS" evidence="14">
    <location>
        <begin position="87"/>
        <end position="139"/>
    </location>
</feature>
<proteinExistence type="predicted"/>
<dbReference type="SMART" id="SM00388">
    <property type="entry name" value="HisKA"/>
    <property type="match status" value="1"/>
</dbReference>
<evidence type="ECO:0000256" key="10">
    <source>
        <dbReference type="ARBA" id="ARBA00023012"/>
    </source>
</evidence>
<comment type="subcellular location">
    <subcellularLocation>
        <location evidence="2">Cell membrane</location>
    </subcellularLocation>
</comment>
<dbReference type="Pfam" id="PF00512">
    <property type="entry name" value="HisKA"/>
    <property type="match status" value="1"/>
</dbReference>
<evidence type="ECO:0000256" key="1">
    <source>
        <dbReference type="ARBA" id="ARBA00000085"/>
    </source>
</evidence>
<comment type="caution">
    <text evidence="16">The sequence shown here is derived from an EMBL/GenBank/DDBJ whole genome shotgun (WGS) entry which is preliminary data.</text>
</comment>
<dbReference type="FunFam" id="3.30.565.10:FF:000023">
    <property type="entry name" value="PAS domain-containing sensor histidine kinase"/>
    <property type="match status" value="1"/>
</dbReference>
<keyword evidence="6" id="KW-0808">Transferase</keyword>
<evidence type="ECO:0000256" key="2">
    <source>
        <dbReference type="ARBA" id="ARBA00004236"/>
    </source>
</evidence>
<evidence type="ECO:0000256" key="5">
    <source>
        <dbReference type="ARBA" id="ARBA00022553"/>
    </source>
</evidence>
<dbReference type="SUPFAM" id="SSF55785">
    <property type="entry name" value="PYP-like sensor domain (PAS domain)"/>
    <property type="match status" value="1"/>
</dbReference>
<evidence type="ECO:0000259" key="13">
    <source>
        <dbReference type="PROSITE" id="PS50109"/>
    </source>
</evidence>
<dbReference type="PRINTS" id="PR00344">
    <property type="entry name" value="BCTRLSENSOR"/>
</dbReference>
<evidence type="ECO:0000313" key="16">
    <source>
        <dbReference type="EMBL" id="KKN95923.1"/>
    </source>
</evidence>
<evidence type="ECO:0000256" key="11">
    <source>
        <dbReference type="ARBA" id="ARBA00023136"/>
    </source>
</evidence>
<dbReference type="Pfam" id="PF02518">
    <property type="entry name" value="HATPase_c"/>
    <property type="match status" value="1"/>
</dbReference>
<dbReference type="Gene3D" id="1.10.287.130">
    <property type="match status" value="1"/>
</dbReference>
<dbReference type="PROSITE" id="PS50109">
    <property type="entry name" value="HIS_KIN"/>
    <property type="match status" value="1"/>
</dbReference>
<evidence type="ECO:0000259" key="14">
    <source>
        <dbReference type="PROSITE" id="PS50112"/>
    </source>
</evidence>
<feature type="domain" description="Histidine kinase" evidence="13">
    <location>
        <begin position="315"/>
        <end position="534"/>
    </location>
</feature>
<evidence type="ECO:0000256" key="4">
    <source>
        <dbReference type="ARBA" id="ARBA00022475"/>
    </source>
</evidence>
<keyword evidence="8" id="KW-0418">Kinase</keyword>
<dbReference type="InterPro" id="IPR000014">
    <property type="entry name" value="PAS"/>
</dbReference>
<feature type="transmembrane region" description="Helical" evidence="12">
    <location>
        <begin position="39"/>
        <end position="59"/>
    </location>
</feature>
<accession>A0A0F9XUB3</accession>
<dbReference type="GO" id="GO:0005524">
    <property type="term" value="F:ATP binding"/>
    <property type="evidence" value="ECO:0007669"/>
    <property type="project" value="UniProtKB-KW"/>
</dbReference>
<protein>
    <recommendedName>
        <fullName evidence="3">histidine kinase</fullName>
        <ecNumber evidence="3">2.7.13.3</ecNumber>
    </recommendedName>
</protein>
<keyword evidence="4" id="KW-1003">Cell membrane</keyword>
<dbReference type="GO" id="GO:0005886">
    <property type="term" value="C:plasma membrane"/>
    <property type="evidence" value="ECO:0007669"/>
    <property type="project" value="UniProtKB-SubCell"/>
</dbReference>
<keyword evidence="12" id="KW-0812">Transmembrane</keyword>
<dbReference type="Gene3D" id="3.30.565.10">
    <property type="entry name" value="Histidine kinase-like ATPase, C-terminal domain"/>
    <property type="match status" value="1"/>
</dbReference>
<feature type="domain" description="PAC" evidence="15">
    <location>
        <begin position="142"/>
        <end position="194"/>
    </location>
</feature>
<dbReference type="InterPro" id="IPR050736">
    <property type="entry name" value="Sensor_HK_Regulatory"/>
</dbReference>
<dbReference type="InterPro" id="IPR000700">
    <property type="entry name" value="PAS-assoc_C"/>
</dbReference>
<dbReference type="InterPro" id="IPR003661">
    <property type="entry name" value="HisK_dim/P_dom"/>
</dbReference>
<dbReference type="InterPro" id="IPR003594">
    <property type="entry name" value="HATPase_dom"/>
</dbReference>
<comment type="catalytic activity">
    <reaction evidence="1">
        <text>ATP + protein L-histidine = ADP + protein N-phospho-L-histidine.</text>
        <dbReference type="EC" id="2.7.13.3"/>
    </reaction>
</comment>
<dbReference type="InterPro" id="IPR036097">
    <property type="entry name" value="HisK_dim/P_sf"/>
</dbReference>
<dbReference type="Gene3D" id="3.30.450.20">
    <property type="entry name" value="PAS domain"/>
    <property type="match status" value="1"/>
</dbReference>
<keyword evidence="9" id="KW-0067">ATP-binding</keyword>
<name>A0A0F9XUB3_9ZZZZ</name>
<dbReference type="PANTHER" id="PTHR43711">
    <property type="entry name" value="TWO-COMPONENT HISTIDINE KINASE"/>
    <property type="match status" value="1"/>
</dbReference>
<evidence type="ECO:0000256" key="7">
    <source>
        <dbReference type="ARBA" id="ARBA00022741"/>
    </source>
</evidence>
<dbReference type="Pfam" id="PF13426">
    <property type="entry name" value="PAS_9"/>
    <property type="match status" value="1"/>
</dbReference>
<evidence type="ECO:0000256" key="9">
    <source>
        <dbReference type="ARBA" id="ARBA00022840"/>
    </source>
</evidence>
<evidence type="ECO:0000259" key="15">
    <source>
        <dbReference type="PROSITE" id="PS50113"/>
    </source>
</evidence>
<dbReference type="EMBL" id="LAZR01000068">
    <property type="protein sequence ID" value="KKN95923.1"/>
    <property type="molecule type" value="Genomic_DNA"/>
</dbReference>
<dbReference type="EC" id="2.7.13.3" evidence="3"/>
<reference evidence="16" key="1">
    <citation type="journal article" date="2015" name="Nature">
        <title>Complex archaea that bridge the gap between prokaryotes and eukaryotes.</title>
        <authorList>
            <person name="Spang A."/>
            <person name="Saw J.H."/>
            <person name="Jorgensen S.L."/>
            <person name="Zaremba-Niedzwiedzka K."/>
            <person name="Martijn J."/>
            <person name="Lind A.E."/>
            <person name="van Eijk R."/>
            <person name="Schleper C."/>
            <person name="Guy L."/>
            <person name="Ettema T.J."/>
        </authorList>
    </citation>
    <scope>NUCLEOTIDE SEQUENCE</scope>
</reference>
<dbReference type="PROSITE" id="PS50113">
    <property type="entry name" value="PAC"/>
    <property type="match status" value="1"/>
</dbReference>
<dbReference type="SUPFAM" id="SSF47384">
    <property type="entry name" value="Homodimeric domain of signal transducing histidine kinase"/>
    <property type="match status" value="1"/>
</dbReference>
<dbReference type="GO" id="GO:0000155">
    <property type="term" value="F:phosphorelay sensor kinase activity"/>
    <property type="evidence" value="ECO:0007669"/>
    <property type="project" value="InterPro"/>
</dbReference>
<dbReference type="InterPro" id="IPR005467">
    <property type="entry name" value="His_kinase_dom"/>
</dbReference>
<dbReference type="InterPro" id="IPR004358">
    <property type="entry name" value="Sig_transdc_His_kin-like_C"/>
</dbReference>
<evidence type="ECO:0000256" key="6">
    <source>
        <dbReference type="ARBA" id="ARBA00022679"/>
    </source>
</evidence>
<evidence type="ECO:0000256" key="12">
    <source>
        <dbReference type="SAM" id="Phobius"/>
    </source>
</evidence>
<sequence>MSWNEKKSRIATGFVVGSALAGGWYTSSAALLSGGAAQTVPIVGAIALAGLVPLIAMNFRSTPARSTIDDSLEQQLSVLKKHTMVNVVDIDNRLVEVNDLLLQATGYTRDELIGQPVKMLYAADNHITTAEIRDFLRQGKGWQGQTTLRHRDGSSCVTQTTVTPLRDADGNWIGSISARTDITATTKLIARRDTAMTLHELRDDIWIVSEQDLELRYMNLAAKARFGWAKRPDDGLTVRDMSRDNGCEDVLEACLRIVDTGETFTTFSAQIGSKKFDGSIKWLNKGTADGRLLIMLHDITERLEQDQLQADFISMVSHELRSPLTSIKGSMGLLLSKAAGELPPKAEGLLEIAHRNADRLVLIINDILDIEKISSGRLDFEMETADLSELIAESLRANAMAHQRFGLQIKCRGVDTSTFIETDANRIIQVLTNLMSNAAKFSKPGGVVEISVTKNEEVVSVSVRDEGMGIATEDQHKIFQRFADMANSDRASKGGTGLGLSICKAIVEGLGGTINFVSEEGRGTTFTFTLPVKTRHSEPDKDFERLENVG</sequence>
<evidence type="ECO:0000256" key="8">
    <source>
        <dbReference type="ARBA" id="ARBA00022777"/>
    </source>
</evidence>
<dbReference type="SMART" id="SM00387">
    <property type="entry name" value="HATPase_c"/>
    <property type="match status" value="1"/>
</dbReference>
<dbReference type="AlphaFoldDB" id="A0A0F9XUB3"/>
<gene>
    <name evidence="16" type="ORF">LCGC14_0174220</name>
</gene>
<evidence type="ECO:0000256" key="3">
    <source>
        <dbReference type="ARBA" id="ARBA00012438"/>
    </source>
</evidence>
<keyword evidence="7" id="KW-0547">Nucleotide-binding</keyword>
<dbReference type="PANTHER" id="PTHR43711:SF1">
    <property type="entry name" value="HISTIDINE KINASE 1"/>
    <property type="match status" value="1"/>
</dbReference>
<dbReference type="PROSITE" id="PS50112">
    <property type="entry name" value="PAS"/>
    <property type="match status" value="1"/>
</dbReference>